<feature type="domain" description="PID" evidence="10">
    <location>
        <begin position="1012"/>
        <end position="1140"/>
    </location>
</feature>
<dbReference type="SUPFAM" id="SSF49562">
    <property type="entry name" value="C2 domain (Calcium/lipid-binding domain, CaLB)"/>
    <property type="match status" value="1"/>
</dbReference>
<evidence type="ECO:0000256" key="3">
    <source>
        <dbReference type="ARBA" id="ARBA00022553"/>
    </source>
</evidence>
<evidence type="ECO:0000259" key="9">
    <source>
        <dbReference type="SMART" id="SM00252"/>
    </source>
</evidence>
<dbReference type="SUPFAM" id="SSF52799">
    <property type="entry name" value="(Phosphotyrosine protein) phosphatases II"/>
    <property type="match status" value="1"/>
</dbReference>
<dbReference type="CDD" id="cd09927">
    <property type="entry name" value="SH2_Tensin_like"/>
    <property type="match status" value="1"/>
</dbReference>
<feature type="compositionally biased region" description="Polar residues" evidence="8">
    <location>
        <begin position="339"/>
        <end position="352"/>
    </location>
</feature>
<dbReference type="PANTHER" id="PTHR45734:SF5">
    <property type="entry name" value="TENSIN-3"/>
    <property type="match status" value="1"/>
</dbReference>
<evidence type="ECO:0000259" key="11">
    <source>
        <dbReference type="SMART" id="SM01326"/>
    </source>
</evidence>
<dbReference type="Proteomes" id="UP000472265">
    <property type="component" value="Chromosome 11"/>
</dbReference>
<feature type="region of interest" description="Disordered" evidence="8">
    <location>
        <begin position="709"/>
        <end position="750"/>
    </location>
</feature>
<evidence type="ECO:0000313" key="12">
    <source>
        <dbReference type="Ensembl" id="ENSSAUP00010033880.1"/>
    </source>
</evidence>
<evidence type="ECO:0000256" key="5">
    <source>
        <dbReference type="ARBA" id="ARBA00022912"/>
    </source>
</evidence>
<comment type="similarity">
    <text evidence="2">Belongs to the PTEN phosphatase protein family.</text>
</comment>
<sequence>MEEPQRIDLTYITERIITIFCPPECPEDIYLQNLQEILLMLQSKHGHKYMLINLSQKNDSLTRMNHKLLDTGWVDLLAPDLNQIFSVCTTMENWLQTHPNHVLVLHCRGGKGGLGVLVASYIHFSNMSASADLSLDHFALRRFYNDKLSTLMTPSEKRSAMVQVNNNPIYPPVKRQHNGATKIIFIHHVNAAQTDRLYFVLQPAQLLKGDIMVVCYDKNSRSSSRQVVFRLQFHTGLVQGHTLTFFKADLDCASQDPRFPEDGKVELLLSDSPEKIQGRELWHNGGAVTVDYDTLDPLVRRDSYQDISSLETGIVLGPGNACLYARVRKKSSEEGLLFSLTTNSPNCSERTPSASSDSGLSVASQGRTGAGHKSGPAWEKSAQIRKLVTGLDFEIAQPLLEVMAELAANGERGVSGNESEFGLTVNGEALSGERETDILDDEDEIDGEAASAVDLPSSSSICSLSSDSLPGTQTEYSTQSWVQQQQVDVITEKDPAADGGQRLSRVRKERPPPLVAPDAPSRGTSSREAVQRGTVDKDGTQNTHVMHNVQSLNNTHMSSCEDDDLASLTTDIDESIEQLNQLILDLDPTFIPVPTRCAPLSRSASLHTNGLSHKGDTHQSGKTTENTQRKKCGKVCQTHFYLWPHHHYCYKSKVHGNLDILSIDMTINYLYICMSFLPLICLYFHSYVFSSISNPLYFLFHSSTPPSGWHDRTPNSQNSPYPPQPSPPLSLSTPNAHSSPRGALKGLGGGLGVHRETDSIDLSSLLLGNGLDHSLLKAVEGLGGLNLGGHGGLPPLLPEKRRGEGGELGSQSPSLSGFSSPHSGSSLSIPFSSPMTPDPFRGFGGVPSPGAGRLTYSSAWLDMNMPHSLYSVNTILPFAYLCSLPCPTAIAVLKDKEPGSFVVRDSHSFRGAYGLAMKVATPPPSVIQQSKKGDLSNELVRHFLIECTQKGVRLKGCPNEPYFGSLTALVCQHSITPLALPCKLILPDRDPVEDLNDSSAQTSTNSAAELLKQGAACNVWYLGSVSLESLTGHQAVQKATTQTLSMDPPPASTVVHFKVSAQGITLTDNQRKLFFRRHYTVNTVIFCSLDPQGRKIFGFVARKSQSETENMCHLFAEHDPEQPASAIVNFVSKVMIGSHKK</sequence>
<dbReference type="PANTHER" id="PTHR45734">
    <property type="entry name" value="TENSIN"/>
    <property type="match status" value="1"/>
</dbReference>
<dbReference type="Gene3D" id="3.90.190.10">
    <property type="entry name" value="Protein tyrosine phosphatase superfamily"/>
    <property type="match status" value="1"/>
</dbReference>
<reference evidence="12" key="3">
    <citation type="submission" date="2025-09" db="UniProtKB">
        <authorList>
            <consortium name="Ensembl"/>
        </authorList>
    </citation>
    <scope>IDENTIFICATION</scope>
</reference>
<dbReference type="GO" id="GO:0004721">
    <property type="term" value="F:phosphoprotein phosphatase activity"/>
    <property type="evidence" value="ECO:0007669"/>
    <property type="project" value="UniProtKB-KW"/>
</dbReference>
<evidence type="ECO:0000259" key="10">
    <source>
        <dbReference type="SMART" id="SM00462"/>
    </source>
</evidence>
<dbReference type="FunFam" id="3.30.505.10:FF:000002">
    <property type="entry name" value="Tensin 1"/>
    <property type="match status" value="1"/>
</dbReference>
<evidence type="ECO:0000256" key="2">
    <source>
        <dbReference type="ARBA" id="ARBA00007881"/>
    </source>
</evidence>
<keyword evidence="4" id="KW-0378">Hydrolase</keyword>
<dbReference type="Gene3D" id="2.60.40.1110">
    <property type="match status" value="1"/>
</dbReference>
<dbReference type="OMA" id="RQPENTT"/>
<feature type="region of interest" description="Disordered" evidence="8">
    <location>
        <begin position="608"/>
        <end position="628"/>
    </location>
</feature>
<keyword evidence="5" id="KW-0904">Protein phosphatase</keyword>
<dbReference type="SUPFAM" id="SSF55550">
    <property type="entry name" value="SH2 domain"/>
    <property type="match status" value="1"/>
</dbReference>
<keyword evidence="7" id="KW-0727">SH2 domain</keyword>
<feature type="domain" description="C2 tensin-type" evidence="11">
    <location>
        <begin position="154"/>
        <end position="271"/>
    </location>
</feature>
<evidence type="ECO:0000256" key="4">
    <source>
        <dbReference type="ARBA" id="ARBA00022801"/>
    </source>
</evidence>
<dbReference type="InterPro" id="IPR006020">
    <property type="entry name" value="PTB/PI_dom"/>
</dbReference>
<name>A0A671W4U7_SPAAU</name>
<dbReference type="CDD" id="cd01213">
    <property type="entry name" value="PTB_tensin"/>
    <property type="match status" value="1"/>
</dbReference>
<feature type="region of interest" description="Disordered" evidence="8">
    <location>
        <begin position="493"/>
        <end position="543"/>
    </location>
</feature>
<dbReference type="Gene3D" id="3.30.505.10">
    <property type="entry name" value="SH2 domain"/>
    <property type="match status" value="1"/>
</dbReference>
<dbReference type="SUPFAM" id="SSF50729">
    <property type="entry name" value="PH domain-like"/>
    <property type="match status" value="1"/>
</dbReference>
<dbReference type="InterPro" id="IPR029021">
    <property type="entry name" value="Prot-tyrosine_phosphatase-like"/>
</dbReference>
<evidence type="ECO:0000256" key="1">
    <source>
        <dbReference type="ARBA" id="ARBA00004246"/>
    </source>
</evidence>
<keyword evidence="6" id="KW-0965">Cell junction</keyword>
<dbReference type="InterPro" id="IPR014020">
    <property type="entry name" value="Tensin_C2-dom"/>
</dbReference>
<feature type="domain" description="SH2" evidence="9">
    <location>
        <begin position="878"/>
        <end position="979"/>
    </location>
</feature>
<protein>
    <submittedName>
        <fullName evidence="12">Tensin 3</fullName>
    </submittedName>
</protein>
<feature type="region of interest" description="Disordered" evidence="8">
    <location>
        <begin position="339"/>
        <end position="377"/>
    </location>
</feature>
<dbReference type="InParanoid" id="A0A671W4U7"/>
<dbReference type="Gene3D" id="2.30.29.30">
    <property type="entry name" value="Pleckstrin-homology domain (PH domain)/Phosphotyrosine-binding domain (PTB)"/>
    <property type="match status" value="1"/>
</dbReference>
<dbReference type="InterPro" id="IPR000980">
    <property type="entry name" value="SH2"/>
</dbReference>
<evidence type="ECO:0000256" key="7">
    <source>
        <dbReference type="ARBA" id="ARBA00022999"/>
    </source>
</evidence>
<keyword evidence="3" id="KW-0597">Phosphoprotein</keyword>
<feature type="compositionally biased region" description="Low complexity" evidence="8">
    <location>
        <begin position="809"/>
        <end position="827"/>
    </location>
</feature>
<reference evidence="12" key="2">
    <citation type="submission" date="2025-08" db="UniProtKB">
        <authorList>
            <consortium name="Ensembl"/>
        </authorList>
    </citation>
    <scope>IDENTIFICATION</scope>
</reference>
<dbReference type="GO" id="GO:0005925">
    <property type="term" value="C:focal adhesion"/>
    <property type="evidence" value="ECO:0007669"/>
    <property type="project" value="UniProtKB-SubCell"/>
</dbReference>
<dbReference type="FunFam" id="2.30.29.30:FF:000039">
    <property type="entry name" value="Tensin 1"/>
    <property type="match status" value="1"/>
</dbReference>
<dbReference type="InterPro" id="IPR035012">
    <property type="entry name" value="Tensin-like_SH2"/>
</dbReference>
<feature type="compositionally biased region" description="Low complexity" evidence="8">
    <location>
        <begin position="353"/>
        <end position="364"/>
    </location>
</feature>
<proteinExistence type="inferred from homology"/>
<evidence type="ECO:0000313" key="13">
    <source>
        <dbReference type="Proteomes" id="UP000472265"/>
    </source>
</evidence>
<dbReference type="InterPro" id="IPR033929">
    <property type="entry name" value="Tensin_PTB"/>
</dbReference>
<dbReference type="Pfam" id="PF08416">
    <property type="entry name" value="PTB"/>
    <property type="match status" value="1"/>
</dbReference>
<reference evidence="12" key="1">
    <citation type="submission" date="2021-04" db="EMBL/GenBank/DDBJ databases">
        <authorList>
            <consortium name="Wellcome Sanger Institute Data Sharing"/>
        </authorList>
    </citation>
    <scope>NUCLEOTIDE SEQUENCE [LARGE SCALE GENOMIC DNA]</scope>
</reference>
<keyword evidence="13" id="KW-1185">Reference proteome</keyword>
<dbReference type="GeneTree" id="ENSGT00940000156328"/>
<evidence type="ECO:0000256" key="6">
    <source>
        <dbReference type="ARBA" id="ARBA00022949"/>
    </source>
</evidence>
<dbReference type="InterPro" id="IPR035892">
    <property type="entry name" value="C2_domain_sf"/>
</dbReference>
<dbReference type="Pfam" id="PF10409">
    <property type="entry name" value="PTEN_C2"/>
    <property type="match status" value="1"/>
</dbReference>
<dbReference type="InterPro" id="IPR011993">
    <property type="entry name" value="PH-like_dom_sf"/>
</dbReference>
<gene>
    <name evidence="12" type="primary">TNS3</name>
</gene>
<feature type="region of interest" description="Disordered" evidence="8">
    <location>
        <begin position="793"/>
        <end position="827"/>
    </location>
</feature>
<comment type="subcellular location">
    <subcellularLocation>
        <location evidence="1">Cell junction</location>
        <location evidence="1">Focal adhesion</location>
    </subcellularLocation>
</comment>
<dbReference type="InterPro" id="IPR013625">
    <property type="entry name" value="PTB"/>
</dbReference>
<dbReference type="AlphaFoldDB" id="A0A671W4U7"/>
<dbReference type="InterPro" id="IPR051484">
    <property type="entry name" value="Tensin_PTEN_phosphatase"/>
</dbReference>
<accession>A0A671W4U7</accession>
<dbReference type="SMART" id="SM00252">
    <property type="entry name" value="SH2"/>
    <property type="match status" value="1"/>
</dbReference>
<dbReference type="SMART" id="SM01326">
    <property type="entry name" value="PTEN_C2"/>
    <property type="match status" value="1"/>
</dbReference>
<dbReference type="InterPro" id="IPR036860">
    <property type="entry name" value="SH2_dom_sf"/>
</dbReference>
<dbReference type="Ensembl" id="ENSSAUT00010035691.1">
    <property type="protein sequence ID" value="ENSSAUP00010033880.1"/>
    <property type="gene ID" value="ENSSAUG00010014361.1"/>
</dbReference>
<dbReference type="SMART" id="SM00462">
    <property type="entry name" value="PTB"/>
    <property type="match status" value="1"/>
</dbReference>
<evidence type="ECO:0000256" key="8">
    <source>
        <dbReference type="SAM" id="MobiDB-lite"/>
    </source>
</evidence>
<organism evidence="12 13">
    <name type="scientific">Sparus aurata</name>
    <name type="common">Gilthead sea bream</name>
    <dbReference type="NCBI Taxonomy" id="8175"/>
    <lineage>
        <taxon>Eukaryota</taxon>
        <taxon>Metazoa</taxon>
        <taxon>Chordata</taxon>
        <taxon>Craniata</taxon>
        <taxon>Vertebrata</taxon>
        <taxon>Euteleostomi</taxon>
        <taxon>Actinopterygii</taxon>
        <taxon>Neopterygii</taxon>
        <taxon>Teleostei</taxon>
        <taxon>Neoteleostei</taxon>
        <taxon>Acanthomorphata</taxon>
        <taxon>Eupercaria</taxon>
        <taxon>Spariformes</taxon>
        <taxon>Sparidae</taxon>
        <taxon>Sparus</taxon>
    </lineage>
</organism>